<protein>
    <submittedName>
        <fullName evidence="2">Uncharacterized protein</fullName>
    </submittedName>
</protein>
<keyword evidence="3" id="KW-1185">Reference proteome</keyword>
<gene>
    <name evidence="2" type="ORF">AOE58_02595</name>
</gene>
<accession>A0A1V0HPC1</accession>
<evidence type="ECO:0000313" key="3">
    <source>
        <dbReference type="Proteomes" id="UP000243729"/>
    </source>
</evidence>
<dbReference type="Proteomes" id="UP000243729">
    <property type="component" value="Chromosome"/>
</dbReference>
<sequence>MVGLNLLSEGFGYLIPKKIFYIFIIIQITIRILKNTILFNRIVHYNKKNNKNSSKKNYK</sequence>
<keyword evidence="1" id="KW-0472">Membrane</keyword>
<keyword evidence="1" id="KW-0812">Transmembrane</keyword>
<reference evidence="2 3" key="1">
    <citation type="submission" date="2015-10" db="EMBL/GenBank/DDBJ databases">
        <title>Survey of human and primate louse endosymbionts.</title>
        <authorList>
            <person name="Boyd B.M."/>
        </authorList>
    </citation>
    <scope>NUCLEOTIDE SEQUENCE [LARGE SCALE GENOMIC DNA]</scope>
    <source>
        <strain evidence="2 3">HPNA</strain>
    </source>
</reference>
<evidence type="ECO:0000256" key="1">
    <source>
        <dbReference type="SAM" id="Phobius"/>
    </source>
</evidence>
<keyword evidence="1" id="KW-1133">Transmembrane helix</keyword>
<dbReference type="EMBL" id="CP012846">
    <property type="protein sequence ID" value="ARC54653.1"/>
    <property type="molecule type" value="Genomic_DNA"/>
</dbReference>
<proteinExistence type="predicted"/>
<feature type="transmembrane region" description="Helical" evidence="1">
    <location>
        <begin position="20"/>
        <end position="43"/>
    </location>
</feature>
<evidence type="ECO:0000313" key="2">
    <source>
        <dbReference type="EMBL" id="ARC54653.1"/>
    </source>
</evidence>
<name>A0A1V0HPC1_9ENTR</name>
<dbReference type="AlphaFoldDB" id="A0A1V0HPC1"/>
<organism evidence="2 3">
    <name type="scientific">Candidatus Riesia pthiripubis</name>
    <dbReference type="NCBI Taxonomy" id="428412"/>
    <lineage>
        <taxon>Bacteria</taxon>
        <taxon>Pseudomonadati</taxon>
        <taxon>Pseudomonadota</taxon>
        <taxon>Gammaproteobacteria</taxon>
        <taxon>Enterobacterales</taxon>
        <taxon>Enterobacteriaceae</taxon>
        <taxon>Candidatus Riesia</taxon>
    </lineage>
</organism>